<dbReference type="AlphaFoldDB" id="A0A317XS11"/>
<dbReference type="GO" id="GO:0034506">
    <property type="term" value="C:chromosome, centromeric core domain"/>
    <property type="evidence" value="ECO:0007669"/>
    <property type="project" value="TreeGrafter"/>
</dbReference>
<dbReference type="InterPro" id="IPR038608">
    <property type="entry name" value="Csm1/Pcs1_C_sf"/>
</dbReference>
<dbReference type="OrthoDB" id="2431049at2759"/>
<feature type="compositionally biased region" description="Polar residues" evidence="2">
    <location>
        <begin position="356"/>
        <end position="365"/>
    </location>
</feature>
<dbReference type="STRING" id="1882483.A0A317XS11"/>
<dbReference type="GO" id="GO:0045144">
    <property type="term" value="P:meiotic sister chromatid segregation"/>
    <property type="evidence" value="ECO:0007669"/>
    <property type="project" value="TreeGrafter"/>
</dbReference>
<feature type="compositionally biased region" description="Acidic residues" evidence="2">
    <location>
        <begin position="46"/>
        <end position="56"/>
    </location>
</feature>
<feature type="region of interest" description="Disordered" evidence="2">
    <location>
        <begin position="245"/>
        <end position="316"/>
    </location>
</feature>
<feature type="compositionally biased region" description="Basic and acidic residues" evidence="2">
    <location>
        <begin position="9"/>
        <end position="23"/>
    </location>
</feature>
<dbReference type="PANTHER" id="PTHR28006:SF1">
    <property type="entry name" value="MONOPOLIN COMPLEX SUBUNIT CSM1"/>
    <property type="match status" value="1"/>
</dbReference>
<feature type="compositionally biased region" description="Polar residues" evidence="2">
    <location>
        <begin position="279"/>
        <end position="293"/>
    </location>
</feature>
<dbReference type="EMBL" id="KZ819191">
    <property type="protein sequence ID" value="PWZ01037.1"/>
    <property type="molecule type" value="Genomic_DNA"/>
</dbReference>
<protein>
    <recommendedName>
        <fullName evidence="5">Monopolin complex subunit Csm1/Pcs1 C-terminal domain-containing protein</fullName>
    </recommendedName>
</protein>
<dbReference type="Gene3D" id="3.90.1150.80">
    <property type="match status" value="1"/>
</dbReference>
<feature type="region of interest" description="Disordered" evidence="2">
    <location>
        <begin position="346"/>
        <end position="365"/>
    </location>
</feature>
<dbReference type="Proteomes" id="UP000246740">
    <property type="component" value="Unassembled WGS sequence"/>
</dbReference>
<evidence type="ECO:0000256" key="1">
    <source>
        <dbReference type="SAM" id="Coils"/>
    </source>
</evidence>
<evidence type="ECO:0000256" key="2">
    <source>
        <dbReference type="SAM" id="MobiDB-lite"/>
    </source>
</evidence>
<sequence length="506" mass="56580">MPTTITSPHQRDRLQKRARDKENMPPPKSAFGLSSSSSSRHAYANSEEDDDDMDADDSYRRRATSKKLASVSTKQVSSKPGSRAQGSSAGRSKRDHDYEDEELRPVKRAHHGAASSSHRPHSSSSRRGRDADDDDDNGSVTGDAEARREEEEGDLATGELTDELLFERKAYDQWLDKKLAKLASKREQMLQEKLERIRSERDEVQSQYDELRQLRTTAPERALDEFKKTAEARFRHDKDLVSSLKSKVEAAEKRAREALEGAGGGGSNAAGGGADRSISILNASLRESVQPSSPDRRLEELEKKHKKELHDATRAQRRLEEEVRNYKLQLEQEIAQSKALLAAASGAPASTGARNGKSTTGAGETHSTAAAASLAAMEDEKAIRKLYEDLTGLVITGVDKLETDSRYRRFKAIFAQEGFYSLLMDLEESSSSVTDESGKKSLRHDIVFVPKLDDDRDRELLQDDLVPQAWKEVIRFGRGMLFTWYEKTRKVLRAEVARGSSSNKRR</sequence>
<evidence type="ECO:0000313" key="4">
    <source>
        <dbReference type="Proteomes" id="UP000246740"/>
    </source>
</evidence>
<dbReference type="CDD" id="cd23787">
    <property type="entry name" value="RWD_CSM1"/>
    <property type="match status" value="1"/>
</dbReference>
<feature type="compositionally biased region" description="Basic and acidic residues" evidence="2">
    <location>
        <begin position="294"/>
        <end position="316"/>
    </location>
</feature>
<feature type="compositionally biased region" description="Low complexity" evidence="2">
    <location>
        <begin position="81"/>
        <end position="90"/>
    </location>
</feature>
<accession>A0A317XS11</accession>
<feature type="compositionally biased region" description="Polar residues" evidence="2">
    <location>
        <begin position="70"/>
        <end position="80"/>
    </location>
</feature>
<dbReference type="GO" id="GO:0033551">
    <property type="term" value="C:monopolin complex"/>
    <property type="evidence" value="ECO:0007669"/>
    <property type="project" value="InterPro"/>
</dbReference>
<gene>
    <name evidence="3" type="ORF">BCV70DRAFT_199396</name>
</gene>
<dbReference type="InParanoid" id="A0A317XS11"/>
<feature type="compositionally biased region" description="Gly residues" evidence="2">
    <location>
        <begin position="261"/>
        <end position="274"/>
    </location>
</feature>
<keyword evidence="4" id="KW-1185">Reference proteome</keyword>
<proteinExistence type="predicted"/>
<dbReference type="GO" id="GO:0072686">
    <property type="term" value="C:mitotic spindle"/>
    <property type="evidence" value="ECO:0007669"/>
    <property type="project" value="TreeGrafter"/>
</dbReference>
<dbReference type="GO" id="GO:0005730">
    <property type="term" value="C:nucleolus"/>
    <property type="evidence" value="ECO:0007669"/>
    <property type="project" value="TreeGrafter"/>
</dbReference>
<reference evidence="3 4" key="1">
    <citation type="journal article" date="2018" name="Mol. Biol. Evol.">
        <title>Broad Genomic Sampling Reveals a Smut Pathogenic Ancestry of the Fungal Clade Ustilaginomycotina.</title>
        <authorList>
            <person name="Kijpornyongpan T."/>
            <person name="Mondo S.J."/>
            <person name="Barry K."/>
            <person name="Sandor L."/>
            <person name="Lee J."/>
            <person name="Lipzen A."/>
            <person name="Pangilinan J."/>
            <person name="LaButti K."/>
            <person name="Hainaut M."/>
            <person name="Henrissat B."/>
            <person name="Grigoriev I.V."/>
            <person name="Spatafora J.W."/>
            <person name="Aime M.C."/>
        </authorList>
    </citation>
    <scope>NUCLEOTIDE SEQUENCE [LARGE SCALE GENOMIC DNA]</scope>
    <source>
        <strain evidence="3 4">MCA 3645</strain>
    </source>
</reference>
<dbReference type="PANTHER" id="PTHR28006">
    <property type="entry name" value="MONOPOLIN COMPLEX SUBUNIT CSM1"/>
    <property type="match status" value="1"/>
</dbReference>
<feature type="compositionally biased region" description="Basic and acidic residues" evidence="2">
    <location>
        <begin position="245"/>
        <end position="259"/>
    </location>
</feature>
<feature type="coiled-coil region" evidence="1">
    <location>
        <begin position="180"/>
        <end position="217"/>
    </location>
</feature>
<dbReference type="InterPro" id="IPR040349">
    <property type="entry name" value="Csm1/Pcs1"/>
</dbReference>
<feature type="region of interest" description="Disordered" evidence="2">
    <location>
        <begin position="1"/>
        <end position="160"/>
    </location>
</feature>
<dbReference type="GO" id="GO:0051315">
    <property type="term" value="P:attachment of mitotic spindle microtubules to kinetochore"/>
    <property type="evidence" value="ECO:0007669"/>
    <property type="project" value="TreeGrafter"/>
</dbReference>
<dbReference type="GO" id="GO:1990644">
    <property type="term" value="F:microtubule site clamp"/>
    <property type="evidence" value="ECO:0007669"/>
    <property type="project" value="TreeGrafter"/>
</dbReference>
<evidence type="ECO:0008006" key="5">
    <source>
        <dbReference type="Google" id="ProtNLM"/>
    </source>
</evidence>
<keyword evidence="1" id="KW-0175">Coiled coil</keyword>
<name>A0A317XS11_9BASI</name>
<evidence type="ECO:0000313" key="3">
    <source>
        <dbReference type="EMBL" id="PWZ01037.1"/>
    </source>
</evidence>
<organism evidence="3 4">
    <name type="scientific">Testicularia cyperi</name>
    <dbReference type="NCBI Taxonomy" id="1882483"/>
    <lineage>
        <taxon>Eukaryota</taxon>
        <taxon>Fungi</taxon>
        <taxon>Dikarya</taxon>
        <taxon>Basidiomycota</taxon>
        <taxon>Ustilaginomycotina</taxon>
        <taxon>Ustilaginomycetes</taxon>
        <taxon>Ustilaginales</taxon>
        <taxon>Anthracoideaceae</taxon>
        <taxon>Testicularia</taxon>
    </lineage>
</organism>